<dbReference type="SUPFAM" id="SSF101898">
    <property type="entry name" value="NHL repeat"/>
    <property type="match status" value="1"/>
</dbReference>
<gene>
    <name evidence="8" type="ORF">TeGR_g3841</name>
</gene>
<feature type="non-terminal residue" evidence="8">
    <location>
        <position position="1594"/>
    </location>
</feature>
<evidence type="ECO:0000256" key="1">
    <source>
        <dbReference type="ARBA" id="ARBA00022527"/>
    </source>
</evidence>
<evidence type="ECO:0000256" key="2">
    <source>
        <dbReference type="ARBA" id="ARBA00022741"/>
    </source>
</evidence>
<keyword evidence="5" id="KW-0812">Transmembrane</keyword>
<evidence type="ECO:0000313" key="8">
    <source>
        <dbReference type="EMBL" id="GMI21099.1"/>
    </source>
</evidence>
<dbReference type="Proteomes" id="UP001165060">
    <property type="component" value="Unassembled WGS sequence"/>
</dbReference>
<protein>
    <recommendedName>
        <fullName evidence="7">Protein kinase domain-containing protein</fullName>
    </recommendedName>
</protein>
<keyword evidence="6" id="KW-0732">Signal</keyword>
<evidence type="ECO:0000256" key="5">
    <source>
        <dbReference type="SAM" id="Phobius"/>
    </source>
</evidence>
<dbReference type="SUPFAM" id="SSF56112">
    <property type="entry name" value="Protein kinase-like (PK-like)"/>
    <property type="match status" value="1"/>
</dbReference>
<keyword evidence="1" id="KW-0808">Transferase</keyword>
<dbReference type="Pfam" id="PF07714">
    <property type="entry name" value="PK_Tyr_Ser-Thr"/>
    <property type="match status" value="1"/>
</dbReference>
<dbReference type="Gene3D" id="1.10.510.10">
    <property type="entry name" value="Transferase(Phosphotransferase) domain 1"/>
    <property type="match status" value="2"/>
</dbReference>
<feature type="binding site" evidence="4">
    <location>
        <position position="1200"/>
    </location>
    <ligand>
        <name>ATP</name>
        <dbReference type="ChEBI" id="CHEBI:30616"/>
    </ligand>
</feature>
<feature type="chain" id="PRO_5046656139" description="Protein kinase domain-containing protein" evidence="6">
    <location>
        <begin position="18"/>
        <end position="1594"/>
    </location>
</feature>
<evidence type="ECO:0000256" key="6">
    <source>
        <dbReference type="SAM" id="SignalP"/>
    </source>
</evidence>
<dbReference type="Pfam" id="PF00069">
    <property type="entry name" value="Pkinase"/>
    <property type="match status" value="1"/>
</dbReference>
<dbReference type="InterPro" id="IPR011641">
    <property type="entry name" value="Tyr-kin_ephrin_A/B_rcpt-like"/>
</dbReference>
<feature type="transmembrane region" description="Helical" evidence="5">
    <location>
        <begin position="1084"/>
        <end position="1102"/>
    </location>
</feature>
<dbReference type="CDD" id="cd00185">
    <property type="entry name" value="TNFRSF"/>
    <property type="match status" value="1"/>
</dbReference>
<keyword evidence="1" id="KW-0418">Kinase</keyword>
<keyword evidence="2 4" id="KW-0547">Nucleotide-binding</keyword>
<dbReference type="PROSITE" id="PS00107">
    <property type="entry name" value="PROTEIN_KINASE_ATP"/>
    <property type="match status" value="1"/>
</dbReference>
<feature type="domain" description="Protein kinase" evidence="7">
    <location>
        <begin position="1173"/>
        <end position="1594"/>
    </location>
</feature>
<keyword evidence="9" id="KW-1185">Reference proteome</keyword>
<dbReference type="InterPro" id="IPR001245">
    <property type="entry name" value="Ser-Thr/Tyr_kinase_cat_dom"/>
</dbReference>
<keyword evidence="3 4" id="KW-0067">ATP-binding</keyword>
<evidence type="ECO:0000256" key="4">
    <source>
        <dbReference type="PROSITE-ProRule" id="PRU10141"/>
    </source>
</evidence>
<keyword evidence="5" id="KW-0472">Membrane</keyword>
<dbReference type="Gene3D" id="2.10.50.10">
    <property type="entry name" value="Tumor Necrosis Factor Receptor, subunit A, domain 2"/>
    <property type="match status" value="1"/>
</dbReference>
<dbReference type="PROSITE" id="PS50011">
    <property type="entry name" value="PROTEIN_KINASE_DOM"/>
    <property type="match status" value="1"/>
</dbReference>
<keyword evidence="5" id="KW-1133">Transmembrane helix</keyword>
<dbReference type="InterPro" id="IPR008271">
    <property type="entry name" value="Ser/Thr_kinase_AS"/>
</dbReference>
<evidence type="ECO:0000256" key="3">
    <source>
        <dbReference type="ARBA" id="ARBA00022840"/>
    </source>
</evidence>
<name>A0ABQ6M7J0_9STRA</name>
<sequence length="1594" mass="171516">MLLLLAALGAALDPALCTKVTVSGCHDKSSVASKVNGDYYLYMRDDYGTGASGACDADEVVEHQYIHTENGRILMKFLDTSTWGVVSVCGSSIRWVEGEAGDYPFVDTADNWQCKLIDDPTPVSVTCAEYGETSATDSAATNSSCPEGDFLPADTPPEATHDLASCVACPAEKEFSPEFSVGEDSCKDPAACVRVSVSLGESCAGVGVADFNGEYDIIEAGCGDRRGDGPQTFYNHESGGWLYKKPESETDPYTDVWSLGHECGLDGDSLHGVAGADSFELTGVASVGEVATEYQYWITDNPFMSTGTSWYCVDKAEFVPISIECSAFADDEVPCVPGSWSASGTGPGGNCLGACPAALPISSAGSTSAGDCGLCPAGKYTGSGLSVCEPCTLGRYSPEEGATSEDACLPCEAGTFTALKGSASCSACPGGTIAPLPGAEACSECVFGEFSEQGATECSSCPPQTPWSGVGSTLDGCSTRCLRVFSSTTCIEYTSGKLTFGYYDLMEEKCGNSTSNYPSFYNKEKDAYLMHDPKVHSNVDAGGRDWDIASGSCDGYNLRAVGTGGFAPYINSTGGLAPEQGAWHCGHSELSNAVILISDSYSSSNEFSCDLFEGEAAPCLPGSYSPSGLGFEGVCEQCPSHVPSSIKGATSVDECFSVAADLYAVTGHGAVVVYNDDTTTFQAFMNEGEDVKVTSLSFVDATSMLITDRARDEVLLVDIDGNTIRTFASVFSPASVVCLQEAGTVAVISDVVTQDPEVLFFPLGGNRTLSTSAYAPLSSAAIPDEAIAGAHIEIGVVLRDDANKNVTAFTAAEAAYFTVRATGILPQTEITTTIDGEVSLAKTASPETSLRATVTIPFAGEWEIEVTHGNKNRQHLRNSRSKVRVTQAHTDPASCTAEFPTAIRAGDTFAANVSTFDSYANPTIETGVTFTLEGEAPVSDHGAGFYSFWKRMTATGSYKVHAVLSDSNETVAGSPFNFEVLPAEADADASTHNIDASEAVDSSATTSLKLIVSPFDRFNNSVLDARGFAVRVNGGEPELLQPPAYSFLLPIATGSFDDIHLNFTLNGEEIANSPVTLSVTAHSLIYLFGFLSVALVLVVLLFRQLYIRISQQGFDASREKTVSVDMKLRTILNSKINVQNVYMSIEVMVGALQAVSKERQDELREVMIDSKELKVDRLLGKGGFGVVNLATYQGGKVAMKQLLTVNEENVLRFRHECFLMKNLSHPHVVKLVGVCWSEDMFACCLEYAENGSLEDWLRRTVGGKKYEHASEAAYFGYVAAKKPAIGKNKRKQKKEKKKKVSLAEVMGLFADPRSGLEADVVEATYTTNIKRIVINIDVPTVSDREILARGVFGKAKYDYWHVAYSVNDDRRPVAAGNVRVNNLFGFFVKEAPGSEGEKSECWRMLRMDPKFQKGLGALNKIVATKVAETVVRPLAKLKEDVERLVKEYKPPEHEVKELELTWKGGLWRMALEAALGVQYLHHHRYWSDGGKRHNGVTNDVEEELEGWKECVIHRDLKPDNMLLTRDWTLKLTDFGEARAQNLGGAMTSVGTPIYISPEVMRGDSYDEKADTWSYGLCLVAMIRAEGTLEQFFYQ</sequence>
<dbReference type="PROSITE" id="PS00108">
    <property type="entry name" value="PROTEIN_KINASE_ST"/>
    <property type="match status" value="1"/>
</dbReference>
<dbReference type="InterPro" id="IPR051681">
    <property type="entry name" value="Ser/Thr_Kinases-Pseudokinases"/>
</dbReference>
<dbReference type="EMBL" id="BRYB01003814">
    <property type="protein sequence ID" value="GMI21099.1"/>
    <property type="molecule type" value="Genomic_DNA"/>
</dbReference>
<feature type="signal peptide" evidence="6">
    <location>
        <begin position="1"/>
        <end position="17"/>
    </location>
</feature>
<evidence type="ECO:0000313" key="9">
    <source>
        <dbReference type="Proteomes" id="UP001165060"/>
    </source>
</evidence>
<dbReference type="Pfam" id="PF07699">
    <property type="entry name" value="Ephrin_rec_like"/>
    <property type="match status" value="1"/>
</dbReference>
<accession>A0ABQ6M7J0</accession>
<dbReference type="PANTHER" id="PTHR44329">
    <property type="entry name" value="SERINE/THREONINE-PROTEIN KINASE TNNI3K-RELATED"/>
    <property type="match status" value="1"/>
</dbReference>
<proteinExistence type="predicted"/>
<reference evidence="8 9" key="1">
    <citation type="journal article" date="2023" name="Commun. Biol.">
        <title>Genome analysis of Parmales, the sister group of diatoms, reveals the evolutionary specialization of diatoms from phago-mixotrophs to photoautotrophs.</title>
        <authorList>
            <person name="Ban H."/>
            <person name="Sato S."/>
            <person name="Yoshikawa S."/>
            <person name="Yamada K."/>
            <person name="Nakamura Y."/>
            <person name="Ichinomiya M."/>
            <person name="Sato N."/>
            <person name="Blanc-Mathieu R."/>
            <person name="Endo H."/>
            <person name="Kuwata A."/>
            <person name="Ogata H."/>
        </authorList>
    </citation>
    <scope>NUCLEOTIDE SEQUENCE [LARGE SCALE GENOMIC DNA]</scope>
</reference>
<dbReference type="InterPro" id="IPR017441">
    <property type="entry name" value="Protein_kinase_ATP_BS"/>
</dbReference>
<keyword evidence="1" id="KW-0723">Serine/threonine-protein kinase</keyword>
<dbReference type="SMART" id="SM00220">
    <property type="entry name" value="S_TKc"/>
    <property type="match status" value="1"/>
</dbReference>
<dbReference type="InterPro" id="IPR011009">
    <property type="entry name" value="Kinase-like_dom_sf"/>
</dbReference>
<dbReference type="InterPro" id="IPR000719">
    <property type="entry name" value="Prot_kinase_dom"/>
</dbReference>
<dbReference type="SMART" id="SM01411">
    <property type="entry name" value="Ephrin_rec_like"/>
    <property type="match status" value="5"/>
</dbReference>
<organism evidence="8 9">
    <name type="scientific">Tetraparma gracilis</name>
    <dbReference type="NCBI Taxonomy" id="2962635"/>
    <lineage>
        <taxon>Eukaryota</taxon>
        <taxon>Sar</taxon>
        <taxon>Stramenopiles</taxon>
        <taxon>Ochrophyta</taxon>
        <taxon>Bolidophyceae</taxon>
        <taxon>Parmales</taxon>
        <taxon>Triparmaceae</taxon>
        <taxon>Tetraparma</taxon>
    </lineage>
</organism>
<evidence type="ECO:0000259" key="7">
    <source>
        <dbReference type="PROSITE" id="PS50011"/>
    </source>
</evidence>
<comment type="caution">
    <text evidence="8">The sequence shown here is derived from an EMBL/GenBank/DDBJ whole genome shotgun (WGS) entry which is preliminary data.</text>
</comment>